<evidence type="ECO:0000313" key="1">
    <source>
        <dbReference type="EMBL" id="TCL62583.1"/>
    </source>
</evidence>
<keyword evidence="2" id="KW-1185">Reference proteome</keyword>
<comment type="caution">
    <text evidence="1">The sequence shown here is derived from an EMBL/GenBank/DDBJ whole genome shotgun (WGS) entry which is preliminary data.</text>
</comment>
<sequence length="427" mass="48298">MMKKVLALILVLVSTLGLFFSESGIAQGAKKLDAATIKFWFPTEGTVNDAYFMDAVKEFEKMYPQIKVEITRLPTNNTDVELKLNAALLNNDYPDVFSSYLVFIGTRGSKGDFADLRPYLRQWSEKGDLMESALNVGAYKGKQYGIGYYPAPQILTYRTDYFKEAGLDPAKPPTTWEELRQYAYKLVKKDSSGAVIRSGYDVPAIDAETSLLAFMRQAGSLVIDERKEKTAFVNKKSADALEFMTSMKDQSIPYDGAKLDDFPFMKGNAAMCFINIGQISKLLAKDSSMSDKLAYAPVLKKNAKSAFCGYRLFTMGAKSKYKNQSWEFIKFMMSKEQMMKRAKEINIPVVRKSLEDDYIQLNPKLNKAIVEYTQYGKGMPVTSWSSIFTKFIRSAYEQVYTGRKTPMQALKEIDLSIKKELEGIFGK</sequence>
<dbReference type="EMBL" id="SLUN01000024">
    <property type="protein sequence ID" value="TCL62583.1"/>
    <property type="molecule type" value="Genomic_DNA"/>
</dbReference>
<dbReference type="InterPro" id="IPR050490">
    <property type="entry name" value="Bact_solute-bd_prot1"/>
</dbReference>
<accession>A0A4R1RA23</accession>
<dbReference type="PANTHER" id="PTHR43649">
    <property type="entry name" value="ARABINOSE-BINDING PROTEIN-RELATED"/>
    <property type="match status" value="1"/>
</dbReference>
<name>A0A4R1RA23_HYDET</name>
<dbReference type="RefSeq" id="WP_132015647.1">
    <property type="nucleotide sequence ID" value="NZ_SLUN01000024.1"/>
</dbReference>
<protein>
    <submittedName>
        <fullName evidence="1">Carbohydrate ABC transporter substrate-binding protein (CUT1 family)</fullName>
    </submittedName>
</protein>
<dbReference type="InterPro" id="IPR006059">
    <property type="entry name" value="SBP"/>
</dbReference>
<dbReference type="Pfam" id="PF13416">
    <property type="entry name" value="SBP_bac_8"/>
    <property type="match status" value="1"/>
</dbReference>
<organism evidence="1 2">
    <name type="scientific">Hydrogenispora ethanolica</name>
    <dbReference type="NCBI Taxonomy" id="1082276"/>
    <lineage>
        <taxon>Bacteria</taxon>
        <taxon>Bacillati</taxon>
        <taxon>Bacillota</taxon>
        <taxon>Hydrogenispora</taxon>
    </lineage>
</organism>
<dbReference type="AlphaFoldDB" id="A0A4R1RA23"/>
<dbReference type="PANTHER" id="PTHR43649:SF12">
    <property type="entry name" value="DIACETYLCHITOBIOSE BINDING PROTEIN DASA"/>
    <property type="match status" value="1"/>
</dbReference>
<gene>
    <name evidence="1" type="ORF">EDC14_102450</name>
</gene>
<evidence type="ECO:0000313" key="2">
    <source>
        <dbReference type="Proteomes" id="UP000295008"/>
    </source>
</evidence>
<reference evidence="1 2" key="1">
    <citation type="submission" date="2019-03" db="EMBL/GenBank/DDBJ databases">
        <title>Genomic Encyclopedia of Type Strains, Phase IV (KMG-IV): sequencing the most valuable type-strain genomes for metagenomic binning, comparative biology and taxonomic classification.</title>
        <authorList>
            <person name="Goeker M."/>
        </authorList>
    </citation>
    <scope>NUCLEOTIDE SEQUENCE [LARGE SCALE GENOMIC DNA]</scope>
    <source>
        <strain evidence="1 2">LX-B</strain>
    </source>
</reference>
<dbReference type="SUPFAM" id="SSF53850">
    <property type="entry name" value="Periplasmic binding protein-like II"/>
    <property type="match status" value="1"/>
</dbReference>
<proteinExistence type="predicted"/>
<dbReference type="OrthoDB" id="383712at2"/>
<dbReference type="Proteomes" id="UP000295008">
    <property type="component" value="Unassembled WGS sequence"/>
</dbReference>
<dbReference type="Gene3D" id="3.40.190.10">
    <property type="entry name" value="Periplasmic binding protein-like II"/>
    <property type="match status" value="2"/>
</dbReference>